<proteinExistence type="predicted"/>
<evidence type="ECO:0000313" key="3">
    <source>
        <dbReference type="EMBL" id="MCI3274798.1"/>
    </source>
</evidence>
<evidence type="ECO:0000256" key="2">
    <source>
        <dbReference type="SAM" id="SignalP"/>
    </source>
</evidence>
<keyword evidence="4" id="KW-1185">Reference proteome</keyword>
<name>A0ABS9YC42_9ACTN</name>
<dbReference type="EMBL" id="JALDAY010000008">
    <property type="protein sequence ID" value="MCI3274798.1"/>
    <property type="molecule type" value="Genomic_DNA"/>
</dbReference>
<organism evidence="3 4">
    <name type="scientific">Streptomyces cylindrosporus</name>
    <dbReference type="NCBI Taxonomy" id="2927583"/>
    <lineage>
        <taxon>Bacteria</taxon>
        <taxon>Bacillati</taxon>
        <taxon>Actinomycetota</taxon>
        <taxon>Actinomycetes</taxon>
        <taxon>Kitasatosporales</taxon>
        <taxon>Streptomycetaceae</taxon>
        <taxon>Streptomyces</taxon>
    </lineage>
</organism>
<reference evidence="3" key="1">
    <citation type="submission" date="2022-03" db="EMBL/GenBank/DDBJ databases">
        <title>Streptomyces 7R015 and 7R016 isolated from Barleria lupulina in Thailand.</title>
        <authorList>
            <person name="Kanchanasin P."/>
            <person name="Phongsopitanun W."/>
            <person name="Tanasupawat S."/>
        </authorList>
    </citation>
    <scope>NUCLEOTIDE SEQUENCE</scope>
    <source>
        <strain evidence="3">7R015</strain>
    </source>
</reference>
<sequence>MNRHLRKAVVVTAAISAGVLMTACQSSSSNSGTSSTGQHQSTSKASGKTSSKTSGTAGKTTTSQRTSSGTTAQNASNASKSGQGVTGSFTGGTVSYLAPGKYIVSVPGRTDQIFFVADDTRVNGAGAICGSGQCTLDQLETATRKAAVSADVTLKQGIATLVSERASTGSGAKGVNGTWFGQVSYLAPGKFTVSGPKGAEQAFFIADDTVIKGYGTICGSSASAAVCTLDQLEAAAKKGLDAEVVLANGIATSVTEDH</sequence>
<evidence type="ECO:0008006" key="5">
    <source>
        <dbReference type="Google" id="ProtNLM"/>
    </source>
</evidence>
<dbReference type="RefSeq" id="WP_242768546.1">
    <property type="nucleotide sequence ID" value="NZ_JALDAY010000008.1"/>
</dbReference>
<accession>A0ABS9YC42</accession>
<keyword evidence="2" id="KW-0732">Signal</keyword>
<protein>
    <recommendedName>
        <fullName evidence="5">Lipoprotein</fullName>
    </recommendedName>
</protein>
<evidence type="ECO:0000256" key="1">
    <source>
        <dbReference type="SAM" id="MobiDB-lite"/>
    </source>
</evidence>
<feature type="compositionally biased region" description="Low complexity" evidence="1">
    <location>
        <begin position="26"/>
        <end position="71"/>
    </location>
</feature>
<feature type="signal peptide" evidence="2">
    <location>
        <begin position="1"/>
        <end position="22"/>
    </location>
</feature>
<comment type="caution">
    <text evidence="3">The sequence shown here is derived from an EMBL/GenBank/DDBJ whole genome shotgun (WGS) entry which is preliminary data.</text>
</comment>
<dbReference type="PROSITE" id="PS51257">
    <property type="entry name" value="PROKAR_LIPOPROTEIN"/>
    <property type="match status" value="1"/>
</dbReference>
<feature type="region of interest" description="Disordered" evidence="1">
    <location>
        <begin position="26"/>
        <end position="84"/>
    </location>
</feature>
<gene>
    <name evidence="3" type="ORF">MQP27_27305</name>
</gene>
<dbReference type="Proteomes" id="UP001165269">
    <property type="component" value="Unassembled WGS sequence"/>
</dbReference>
<feature type="chain" id="PRO_5047174688" description="Lipoprotein" evidence="2">
    <location>
        <begin position="23"/>
        <end position="258"/>
    </location>
</feature>
<evidence type="ECO:0000313" key="4">
    <source>
        <dbReference type="Proteomes" id="UP001165269"/>
    </source>
</evidence>